<keyword evidence="3" id="KW-1133">Transmembrane helix</keyword>
<keyword evidence="5" id="KW-1185">Reference proteome</keyword>
<evidence type="ECO:0000313" key="4">
    <source>
        <dbReference type="EMBL" id="MCM1992685.1"/>
    </source>
</evidence>
<sequence>MIRILIDVCLILGIFFVFAGVVGIIRMPDTYCRLQSSTNIVTMGGIFLLLAAIIFGIGSGKIDIAVKAFVILVFIILTNPVASHAMARAAYKSGAEMDKKTVCDEYKGDKCDD</sequence>
<comment type="similarity">
    <text evidence="2">Belongs to the CPA3 antiporters (TC 2.A.63) subunit G family.</text>
</comment>
<feature type="transmembrane region" description="Helical" evidence="3">
    <location>
        <begin position="6"/>
        <end position="25"/>
    </location>
</feature>
<dbReference type="Proteomes" id="UP001056429">
    <property type="component" value="Unassembled WGS sequence"/>
</dbReference>
<dbReference type="NCBIfam" id="TIGR01300">
    <property type="entry name" value="CPA3_mnhG_phaG"/>
    <property type="match status" value="1"/>
</dbReference>
<dbReference type="PANTHER" id="PTHR34703:SF1">
    <property type="entry name" value="ANTIPORTER SUBUNIT MNHG2-RELATED"/>
    <property type="match status" value="1"/>
</dbReference>
<reference evidence="4" key="2">
    <citation type="submission" date="2021-04" db="EMBL/GenBank/DDBJ databases">
        <authorList>
            <person name="Dong X."/>
        </authorList>
    </citation>
    <scope>NUCLEOTIDE SEQUENCE</scope>
    <source>
        <strain evidence="4">ZWT</strain>
    </source>
</reference>
<dbReference type="EMBL" id="JAGSOJ010000007">
    <property type="protein sequence ID" value="MCM1992685.1"/>
    <property type="molecule type" value="Genomic_DNA"/>
</dbReference>
<keyword evidence="3" id="KW-0812">Transmembrane</keyword>
<organism evidence="4 5">
    <name type="scientific">Oceanirhabdus seepicola</name>
    <dbReference type="NCBI Taxonomy" id="2828781"/>
    <lineage>
        <taxon>Bacteria</taxon>
        <taxon>Bacillati</taxon>
        <taxon>Bacillota</taxon>
        <taxon>Clostridia</taxon>
        <taxon>Eubacteriales</taxon>
        <taxon>Clostridiaceae</taxon>
        <taxon>Oceanirhabdus</taxon>
    </lineage>
</organism>
<dbReference type="PANTHER" id="PTHR34703">
    <property type="entry name" value="ANTIPORTER SUBUNIT MNHG2-RELATED"/>
    <property type="match status" value="1"/>
</dbReference>
<comment type="subcellular location">
    <subcellularLocation>
        <location evidence="1">Membrane</location>
        <topology evidence="1">Multi-pass membrane protein</topology>
    </subcellularLocation>
</comment>
<dbReference type="NCBIfam" id="NF009314">
    <property type="entry name" value="PRK12674.1-2"/>
    <property type="match status" value="1"/>
</dbReference>
<protein>
    <submittedName>
        <fullName evidence="4">Monovalent cation/H(+) antiporter subunit G</fullName>
    </submittedName>
</protein>
<dbReference type="GO" id="GO:0015385">
    <property type="term" value="F:sodium:proton antiporter activity"/>
    <property type="evidence" value="ECO:0007669"/>
    <property type="project" value="TreeGrafter"/>
</dbReference>
<gene>
    <name evidence="4" type="ORF">KDK92_23460</name>
</gene>
<evidence type="ECO:0000256" key="3">
    <source>
        <dbReference type="SAM" id="Phobius"/>
    </source>
</evidence>
<evidence type="ECO:0000256" key="2">
    <source>
        <dbReference type="ARBA" id="ARBA00008404"/>
    </source>
</evidence>
<reference evidence="4" key="1">
    <citation type="journal article" date="2021" name="mSystems">
        <title>Bacteria and Archaea Synergistically Convert Glycine Betaine to Biogenic Methane in the Formosa Cold Seep of the South China Sea.</title>
        <authorList>
            <person name="Li L."/>
            <person name="Zhang W."/>
            <person name="Zhang S."/>
            <person name="Song L."/>
            <person name="Sun Q."/>
            <person name="Zhang H."/>
            <person name="Xiang H."/>
            <person name="Dong X."/>
        </authorList>
    </citation>
    <scope>NUCLEOTIDE SEQUENCE</scope>
    <source>
        <strain evidence="4">ZWT</strain>
    </source>
</reference>
<accession>A0A9J6PCM9</accession>
<feature type="transmembrane region" description="Helical" evidence="3">
    <location>
        <begin position="64"/>
        <end position="82"/>
    </location>
</feature>
<dbReference type="RefSeq" id="WP_250861858.1">
    <property type="nucleotide sequence ID" value="NZ_JAGSOJ010000007.1"/>
</dbReference>
<name>A0A9J6PCM9_9CLOT</name>
<evidence type="ECO:0000256" key="1">
    <source>
        <dbReference type="ARBA" id="ARBA00004141"/>
    </source>
</evidence>
<dbReference type="InterPro" id="IPR005133">
    <property type="entry name" value="PhaG_MnhG_YufB"/>
</dbReference>
<keyword evidence="3" id="KW-0472">Membrane</keyword>
<feature type="transmembrane region" description="Helical" evidence="3">
    <location>
        <begin position="37"/>
        <end position="58"/>
    </location>
</feature>
<dbReference type="Pfam" id="PF03334">
    <property type="entry name" value="PhaG_MnhG_YufB"/>
    <property type="match status" value="1"/>
</dbReference>
<dbReference type="AlphaFoldDB" id="A0A9J6PCM9"/>
<proteinExistence type="inferred from homology"/>
<comment type="caution">
    <text evidence="4">The sequence shown here is derived from an EMBL/GenBank/DDBJ whole genome shotgun (WGS) entry which is preliminary data.</text>
</comment>
<evidence type="ECO:0000313" key="5">
    <source>
        <dbReference type="Proteomes" id="UP001056429"/>
    </source>
</evidence>